<organism evidence="2 3">
    <name type="scientific">Hyphomonas oceanitis SCH89</name>
    <dbReference type="NCBI Taxonomy" id="1280953"/>
    <lineage>
        <taxon>Bacteria</taxon>
        <taxon>Pseudomonadati</taxon>
        <taxon>Pseudomonadota</taxon>
        <taxon>Alphaproteobacteria</taxon>
        <taxon>Hyphomonadales</taxon>
        <taxon>Hyphomonadaceae</taxon>
        <taxon>Hyphomonas</taxon>
    </lineage>
</organism>
<accession>A0A059GCF6</accession>
<sequence>MSAGRLREVAIALKKPISFFYEPFESTGRKSHAAETRLRVKDLRRDAKKLIDQIGDADDLQVAVRLLQALETN</sequence>
<dbReference type="AlphaFoldDB" id="A0A059GCF6"/>
<keyword evidence="1" id="KW-0175">Coiled coil</keyword>
<name>A0A059GCF6_9PROT</name>
<feature type="coiled-coil region" evidence="1">
    <location>
        <begin position="33"/>
        <end position="60"/>
    </location>
</feature>
<proteinExistence type="predicted"/>
<comment type="caution">
    <text evidence="2">The sequence shown here is derived from an EMBL/GenBank/DDBJ whole genome shotgun (WGS) entry which is preliminary data.</text>
</comment>
<dbReference type="PATRIC" id="fig|1280953.3.peg.277"/>
<dbReference type="Proteomes" id="UP000024942">
    <property type="component" value="Unassembled WGS sequence"/>
</dbReference>
<evidence type="ECO:0000313" key="3">
    <source>
        <dbReference type="Proteomes" id="UP000024942"/>
    </source>
</evidence>
<keyword evidence="3" id="KW-1185">Reference proteome</keyword>
<protein>
    <recommendedName>
        <fullName evidence="4">XRE family transcriptional regulator</fullName>
    </recommendedName>
</protein>
<evidence type="ECO:0000256" key="1">
    <source>
        <dbReference type="SAM" id="Coils"/>
    </source>
</evidence>
<gene>
    <name evidence="2" type="ORF">HOC_01375</name>
</gene>
<dbReference type="EMBL" id="ARYL01000001">
    <property type="protein sequence ID" value="KDA04492.1"/>
    <property type="molecule type" value="Genomic_DNA"/>
</dbReference>
<evidence type="ECO:0000313" key="2">
    <source>
        <dbReference type="EMBL" id="KDA04492.1"/>
    </source>
</evidence>
<reference evidence="2 3" key="1">
    <citation type="journal article" date="2014" name="Antonie Van Leeuwenhoek">
        <title>Hyphomonas beringensis sp. nov. and Hyphomonas chukchiensis sp. nov., isolated from surface seawater of the Bering Sea and Chukchi Sea.</title>
        <authorList>
            <person name="Li C."/>
            <person name="Lai Q."/>
            <person name="Li G."/>
            <person name="Dong C."/>
            <person name="Wang J."/>
            <person name="Liao Y."/>
            <person name="Shao Z."/>
        </authorList>
    </citation>
    <scope>NUCLEOTIDE SEQUENCE [LARGE SCALE GENOMIC DNA]</scope>
    <source>
        <strain evidence="2 3">SCH89</strain>
    </source>
</reference>
<evidence type="ECO:0008006" key="4">
    <source>
        <dbReference type="Google" id="ProtNLM"/>
    </source>
</evidence>